<evidence type="ECO:0000313" key="2">
    <source>
        <dbReference type="EMBL" id="SHO33283.1"/>
    </source>
</evidence>
<evidence type="ECO:0000256" key="1">
    <source>
        <dbReference type="SAM" id="MobiDB-lite"/>
    </source>
</evidence>
<organism evidence="2 3">
    <name type="scientific">Cedratvirus A11</name>
    <dbReference type="NCBI Taxonomy" id="1903266"/>
    <lineage>
        <taxon>Viruses</taxon>
        <taxon>Pithoviruses</taxon>
        <taxon>Orthocedratvirinae</taxon>
        <taxon>Alphacedratvirus</taxon>
        <taxon>Alphacedratvirus aljazairmassiliense</taxon>
    </lineage>
</organism>
<gene>
    <name evidence="2" type="ORF">BQ3484_215</name>
</gene>
<dbReference type="KEGG" id="vg:30523169"/>
<dbReference type="InterPro" id="IPR009030">
    <property type="entry name" value="Growth_fac_rcpt_cys_sf"/>
</dbReference>
<dbReference type="RefSeq" id="YP_009329155.1">
    <property type="nucleotide sequence ID" value="NC_032108.1"/>
</dbReference>
<feature type="region of interest" description="Disordered" evidence="1">
    <location>
        <begin position="1"/>
        <end position="36"/>
    </location>
</feature>
<evidence type="ECO:0000313" key="3">
    <source>
        <dbReference type="Proteomes" id="UP000201465"/>
    </source>
</evidence>
<reference evidence="2 3" key="1">
    <citation type="submission" date="2016-11" db="EMBL/GenBank/DDBJ databases">
        <authorList>
            <consortium name="Urmite Genomes"/>
        </authorList>
    </citation>
    <scope>NUCLEOTIDE SEQUENCE [LARGE SCALE GENOMIC DNA]</scope>
    <source>
        <strain evidence="2 3">A11</strain>
    </source>
</reference>
<dbReference type="GeneID" id="30523169"/>
<dbReference type="EMBL" id="LT671577">
    <property type="protein sequence ID" value="SHO33283.1"/>
    <property type="molecule type" value="Genomic_DNA"/>
</dbReference>
<accession>A0A1M7XUC3</accession>
<dbReference type="OrthoDB" id="31396at10239"/>
<feature type="compositionally biased region" description="Low complexity" evidence="1">
    <location>
        <begin position="7"/>
        <end position="29"/>
    </location>
</feature>
<protein>
    <submittedName>
        <fullName evidence="2">Uncharacterized protein</fullName>
    </submittedName>
</protein>
<proteinExistence type="predicted"/>
<sequence>MSCKCCGSSTSTDSSCKKSSSSYCSSSSSSEDEGCNYRKKKSTRKNRVPTVWEEGVDGYYDDYCGSDGSCNKIAACHNVSCGKISKHYVDTKNKKHCYPKVAANTVDACQVNTCLVNTQCLKAKGAEIGDLNVAGKLYINGKDINNEEESVVVSNFIGSIQQPPLRDQDALLIPEPTPVPQGVLIPTAGNINLPNYVALYSIPDRRGIRNLNELKELYSKIILINVGDIARQVSFVLFVYSANSVTLDPNNPGRTYTLQPLDIHVQTLIPGGIGTFVVNWKSIKSSLNIIRDATEVAIFTAVMVPVQSNLSFLRTILFSSQSLSYNLYAVYNNYCTKDDNRCDDDNRGGRRRCRDGGCNSDDEGLI</sequence>
<name>A0A1M7XUC3_9VIRU</name>
<dbReference type="SUPFAM" id="SSF57184">
    <property type="entry name" value="Growth factor receptor domain"/>
    <property type="match status" value="1"/>
</dbReference>
<keyword evidence="3" id="KW-1185">Reference proteome</keyword>
<dbReference type="Proteomes" id="UP000201465">
    <property type="component" value="Segment"/>
</dbReference>